<name>A0A0S4JL76_BODSA</name>
<dbReference type="OrthoDB" id="676979at2759"/>
<dbReference type="GO" id="GO:0012505">
    <property type="term" value="C:endomembrane system"/>
    <property type="evidence" value="ECO:0007669"/>
    <property type="project" value="UniProtKB-SubCell"/>
</dbReference>
<dbReference type="FunFam" id="3.80.10.10:FF:000095">
    <property type="entry name" value="LRR receptor-like serine/threonine-protein kinase GSO1"/>
    <property type="match status" value="2"/>
</dbReference>
<feature type="transmembrane region" description="Helical" evidence="13">
    <location>
        <begin position="827"/>
        <end position="848"/>
    </location>
</feature>
<feature type="transmembrane region" description="Helical" evidence="13">
    <location>
        <begin position="868"/>
        <end position="892"/>
    </location>
</feature>
<keyword evidence="6" id="KW-0677">Repeat</keyword>
<dbReference type="AlphaFoldDB" id="A0A0S4JL76"/>
<evidence type="ECO:0000256" key="1">
    <source>
        <dbReference type="ARBA" id="ARBA00004236"/>
    </source>
</evidence>
<protein>
    <submittedName>
        <fullName evidence="15">GP46-like surface antigen, putative</fullName>
    </submittedName>
</protein>
<evidence type="ECO:0000256" key="11">
    <source>
        <dbReference type="ARBA" id="ARBA00037847"/>
    </source>
</evidence>
<feature type="region of interest" description="Disordered" evidence="12">
    <location>
        <begin position="1095"/>
        <end position="1121"/>
    </location>
</feature>
<dbReference type="GO" id="GO:0005886">
    <property type="term" value="C:plasma membrane"/>
    <property type="evidence" value="ECO:0007669"/>
    <property type="project" value="UniProtKB-SubCell"/>
</dbReference>
<sequence>MRSTAPPLLSVVLPILIGCLQLVIPVLGQQCPCSSRVGLLRTFYDATGGDVTWVPAARWNFASPTFPCNASGITCTGTPVNDITEMLLSRKGLSGTLPAVISNLTALTWFDVGHNSIGGTLPPEFSAWTALRIMDCSSNQMNGSLPSSWGAWATLQVFTVSDNRLTGQLPRDYSAWGASVQAVYVDYNRLSGPLPSEYKNWTAVVLFAATNNSISGQLPGEYSAWTNITRFDLGQNSLSGSLPPSYAVWTQLTTLVASSNMLTGTLSPDFRRWSNFSTLQLTANSFTGSLPEDYKVWKKLTYFALGSNSLTGTLPPAYSAWSLLIIFEVNLNSVDGTLPAEYGLWHLLLRFNVQINNITGTLPSSYGNWSNAYLMRFGNNQLTGSLPSEYGGCRALQAFGAEHNRLSGTLPSTYSHWTNMSGNVALNNNELNGTLPPELSSWESVMLFTIDENNVTGQLPSSWRSWTKLISFSVVNNLLSGTLPSEYAEWRSIKDFTIYGNRISGTLPPQYSAWPTISTARFDSNSLTGSLPSQYSKWTTVTRLFLYTNSLSGTLPSAYSLMTSLQSFQASDNRLTGSIPVQLVSIPSLTTLTVGYNQLSGPLPSSCSSNLRVFSFQNNTRVSGSIPPQLPSTALISVCGTGVCPKAGWGYQYCVPRTFSFSTTFVTDLFTELSLYYRLCTSAAVLQNTRTISLKIEPSNAPQQSASTVSAPTRATTSAATYTALLTTGSALPRGALPGLQRSSSVLRMMGACNAPGSESTAPMYSALADSPLALPITIGVTDLESSAGAALGNAILVIAIAVGLHACSAIQGRLSRVSTNASGRSIIAFLPSSLLPGSLAIAYGTLLQPSLGACVALMASVERSPETVAYGALFFMLWLGLPAYCLWAVVWRGRRMTNDGRFALESIRCTHSTGAVLRRQQKAPLLLQALRNLRVRVMEPTHLWVRRSNCGATQAATEFLLENLEPVFVGYVGGREWYSAVQWVSAAASGVVLGALQVIGNDDAALACPTAYAGCGVAIAFGVSDIILTAVLRPMTVPLEMWTGAVVSFLCIVSQALAAANSLDASNTVVTVSALIEVVVMVSLMFGGGKRRISRSDRNNDSAKLELAPPRSSTSTPSATRTTLLKKRGNVAMIQADEEYANLLMGDHASRLKQLVMLAVQSTNYQR</sequence>
<feature type="transmembrane region" description="Helical" evidence="13">
    <location>
        <begin position="981"/>
        <end position="1000"/>
    </location>
</feature>
<evidence type="ECO:0000256" key="6">
    <source>
        <dbReference type="ARBA" id="ARBA00022737"/>
    </source>
</evidence>
<evidence type="ECO:0000256" key="13">
    <source>
        <dbReference type="SAM" id="Phobius"/>
    </source>
</evidence>
<evidence type="ECO:0000256" key="10">
    <source>
        <dbReference type="ARBA" id="ARBA00023180"/>
    </source>
</evidence>
<keyword evidence="10" id="KW-0325">Glycoprotein</keyword>
<evidence type="ECO:0000256" key="12">
    <source>
        <dbReference type="SAM" id="MobiDB-lite"/>
    </source>
</evidence>
<keyword evidence="7 13" id="KW-1133">Transmembrane helix</keyword>
<dbReference type="PANTHER" id="PTHR48052">
    <property type="entry name" value="UNNAMED PRODUCT"/>
    <property type="match status" value="1"/>
</dbReference>
<comment type="subcellular location">
    <subcellularLocation>
        <location evidence="1">Cell membrane</location>
    </subcellularLocation>
    <subcellularLocation>
        <location evidence="11">Endomembrane system</location>
        <topology evidence="11">Single-pass membrane protein</topology>
    </subcellularLocation>
</comment>
<reference evidence="16" key="1">
    <citation type="submission" date="2015-09" db="EMBL/GenBank/DDBJ databases">
        <authorList>
            <consortium name="Pathogen Informatics"/>
        </authorList>
    </citation>
    <scope>NUCLEOTIDE SEQUENCE [LARGE SCALE GENOMIC DNA]</scope>
    <source>
        <strain evidence="16">Lake Konstanz</strain>
    </source>
</reference>
<evidence type="ECO:0000256" key="7">
    <source>
        <dbReference type="ARBA" id="ARBA00022989"/>
    </source>
</evidence>
<keyword evidence="16" id="KW-1185">Reference proteome</keyword>
<evidence type="ECO:0000313" key="15">
    <source>
        <dbReference type="EMBL" id="CUG90949.1"/>
    </source>
</evidence>
<dbReference type="InterPro" id="IPR032675">
    <property type="entry name" value="LRR_dom_sf"/>
</dbReference>
<evidence type="ECO:0000256" key="14">
    <source>
        <dbReference type="SAM" id="SignalP"/>
    </source>
</evidence>
<keyword evidence="4 13" id="KW-0812">Transmembrane</keyword>
<evidence type="ECO:0000256" key="8">
    <source>
        <dbReference type="ARBA" id="ARBA00023136"/>
    </source>
</evidence>
<feature type="compositionally biased region" description="Basic and acidic residues" evidence="12">
    <location>
        <begin position="1095"/>
        <end position="1105"/>
    </location>
</feature>
<dbReference type="OMA" id="IRCTHST"/>
<keyword evidence="3" id="KW-0433">Leucine-rich repeat</keyword>
<evidence type="ECO:0000256" key="9">
    <source>
        <dbReference type="ARBA" id="ARBA00023170"/>
    </source>
</evidence>
<feature type="transmembrane region" description="Helical" evidence="13">
    <location>
        <begin position="1070"/>
        <end position="1089"/>
    </location>
</feature>
<evidence type="ECO:0000256" key="5">
    <source>
        <dbReference type="ARBA" id="ARBA00022729"/>
    </source>
</evidence>
<feature type="signal peptide" evidence="14">
    <location>
        <begin position="1"/>
        <end position="28"/>
    </location>
</feature>
<keyword evidence="8 13" id="KW-0472">Membrane</keyword>
<keyword evidence="5 14" id="KW-0732">Signal</keyword>
<feature type="transmembrane region" description="Helical" evidence="13">
    <location>
        <begin position="1012"/>
        <end position="1033"/>
    </location>
</feature>
<dbReference type="Proteomes" id="UP000051952">
    <property type="component" value="Unassembled WGS sequence"/>
</dbReference>
<dbReference type="PANTHER" id="PTHR48052:SF8">
    <property type="entry name" value="LRR RECEPTOR-LIKE SERINE_THREONINE-PROTEIN KINASE FLS2"/>
    <property type="match status" value="1"/>
</dbReference>
<evidence type="ECO:0000256" key="4">
    <source>
        <dbReference type="ARBA" id="ARBA00022692"/>
    </source>
</evidence>
<evidence type="ECO:0000256" key="3">
    <source>
        <dbReference type="ARBA" id="ARBA00022614"/>
    </source>
</evidence>
<feature type="chain" id="PRO_5006622587" evidence="14">
    <location>
        <begin position="29"/>
        <end position="1168"/>
    </location>
</feature>
<dbReference type="SUPFAM" id="SSF52058">
    <property type="entry name" value="L domain-like"/>
    <property type="match status" value="2"/>
</dbReference>
<keyword evidence="2" id="KW-1003">Cell membrane</keyword>
<proteinExistence type="predicted"/>
<feature type="transmembrane region" description="Helical" evidence="13">
    <location>
        <begin position="795"/>
        <end position="815"/>
    </location>
</feature>
<keyword evidence="9" id="KW-0675">Receptor</keyword>
<organism evidence="15 16">
    <name type="scientific">Bodo saltans</name>
    <name type="common">Flagellated protozoan</name>
    <dbReference type="NCBI Taxonomy" id="75058"/>
    <lineage>
        <taxon>Eukaryota</taxon>
        <taxon>Discoba</taxon>
        <taxon>Euglenozoa</taxon>
        <taxon>Kinetoplastea</taxon>
        <taxon>Metakinetoplastina</taxon>
        <taxon>Eubodonida</taxon>
        <taxon>Bodonidae</taxon>
        <taxon>Bodo</taxon>
    </lineage>
</organism>
<feature type="transmembrane region" description="Helical" evidence="13">
    <location>
        <begin position="1045"/>
        <end position="1064"/>
    </location>
</feature>
<dbReference type="PROSITE" id="PS51257">
    <property type="entry name" value="PROKAR_LIPOPROTEIN"/>
    <property type="match status" value="1"/>
</dbReference>
<feature type="compositionally biased region" description="Low complexity" evidence="12">
    <location>
        <begin position="1108"/>
        <end position="1121"/>
    </location>
</feature>
<accession>A0A0S4JL76</accession>
<gene>
    <name evidence="15" type="ORF">BSAL_02360</name>
</gene>
<dbReference type="Gene3D" id="3.80.10.10">
    <property type="entry name" value="Ribonuclease Inhibitor"/>
    <property type="match status" value="2"/>
</dbReference>
<dbReference type="EMBL" id="CYKH01001878">
    <property type="protein sequence ID" value="CUG90949.1"/>
    <property type="molecule type" value="Genomic_DNA"/>
</dbReference>
<evidence type="ECO:0000256" key="2">
    <source>
        <dbReference type="ARBA" id="ARBA00022475"/>
    </source>
</evidence>
<dbReference type="VEuPathDB" id="TriTrypDB:BSAL_02360"/>
<evidence type="ECO:0000313" key="16">
    <source>
        <dbReference type="Proteomes" id="UP000051952"/>
    </source>
</evidence>